<dbReference type="Gene3D" id="2.10.25.10">
    <property type="entry name" value="Laminin"/>
    <property type="match status" value="1"/>
</dbReference>
<dbReference type="PROSITE" id="PS01187">
    <property type="entry name" value="EGF_CA"/>
    <property type="match status" value="1"/>
</dbReference>
<dbReference type="InterPro" id="IPR045274">
    <property type="entry name" value="WAK-like"/>
</dbReference>
<dbReference type="Pfam" id="PF07714">
    <property type="entry name" value="PK_Tyr_Ser-Thr"/>
    <property type="match status" value="1"/>
</dbReference>
<dbReference type="InterPro" id="IPR008271">
    <property type="entry name" value="Ser/Thr_kinase_AS"/>
</dbReference>
<evidence type="ECO:0000313" key="20">
    <source>
        <dbReference type="EMBL" id="KAL1221006.1"/>
    </source>
</evidence>
<evidence type="ECO:0000256" key="9">
    <source>
        <dbReference type="ARBA" id="ARBA00022840"/>
    </source>
</evidence>
<evidence type="ECO:0000313" key="21">
    <source>
        <dbReference type="Proteomes" id="UP001558713"/>
    </source>
</evidence>
<keyword evidence="8" id="KW-0418">Kinase</keyword>
<dbReference type="AlphaFoldDB" id="A0ABD1BV03"/>
<keyword evidence="4" id="KW-0808">Transferase</keyword>
<protein>
    <submittedName>
        <fullName evidence="20">Wall-associated receptor kinase-like 4</fullName>
    </submittedName>
</protein>
<evidence type="ECO:0000256" key="18">
    <source>
        <dbReference type="SAM" id="SignalP"/>
    </source>
</evidence>
<evidence type="ECO:0000256" key="2">
    <source>
        <dbReference type="ARBA" id="ARBA00022527"/>
    </source>
</evidence>
<evidence type="ECO:0000256" key="6">
    <source>
        <dbReference type="ARBA" id="ARBA00022729"/>
    </source>
</evidence>
<keyword evidence="12" id="KW-1015">Disulfide bond</keyword>
<dbReference type="Pfam" id="PF08488">
    <property type="entry name" value="WAK"/>
    <property type="match status" value="1"/>
</dbReference>
<gene>
    <name evidence="20" type="ORF">V5N11_012272</name>
</gene>
<keyword evidence="6 18" id="KW-0732">Signal</keyword>
<comment type="catalytic activity">
    <reaction evidence="15">
        <text>L-threonyl-[protein] + ATP = O-phospho-L-threonyl-[protein] + ADP + H(+)</text>
        <dbReference type="Rhea" id="RHEA:46608"/>
        <dbReference type="Rhea" id="RHEA-COMP:11060"/>
        <dbReference type="Rhea" id="RHEA-COMP:11605"/>
        <dbReference type="ChEBI" id="CHEBI:15378"/>
        <dbReference type="ChEBI" id="CHEBI:30013"/>
        <dbReference type="ChEBI" id="CHEBI:30616"/>
        <dbReference type="ChEBI" id="CHEBI:61977"/>
        <dbReference type="ChEBI" id="CHEBI:456216"/>
    </reaction>
</comment>
<feature type="region of interest" description="Disordered" evidence="16">
    <location>
        <begin position="737"/>
        <end position="758"/>
    </location>
</feature>
<dbReference type="InterPro" id="IPR011009">
    <property type="entry name" value="Kinase-like_dom_sf"/>
</dbReference>
<evidence type="ECO:0000256" key="17">
    <source>
        <dbReference type="SAM" id="Phobius"/>
    </source>
</evidence>
<feature type="signal peptide" evidence="18">
    <location>
        <begin position="1"/>
        <end position="27"/>
    </location>
</feature>
<organism evidence="20 21">
    <name type="scientific">Cardamine amara subsp. amara</name>
    <dbReference type="NCBI Taxonomy" id="228776"/>
    <lineage>
        <taxon>Eukaryota</taxon>
        <taxon>Viridiplantae</taxon>
        <taxon>Streptophyta</taxon>
        <taxon>Embryophyta</taxon>
        <taxon>Tracheophyta</taxon>
        <taxon>Spermatophyta</taxon>
        <taxon>Magnoliopsida</taxon>
        <taxon>eudicotyledons</taxon>
        <taxon>Gunneridae</taxon>
        <taxon>Pentapetalae</taxon>
        <taxon>rosids</taxon>
        <taxon>malvids</taxon>
        <taxon>Brassicales</taxon>
        <taxon>Brassicaceae</taxon>
        <taxon>Cardamineae</taxon>
        <taxon>Cardamine</taxon>
    </lineage>
</organism>
<keyword evidence="3" id="KW-0597">Phosphoprotein</keyword>
<evidence type="ECO:0000256" key="1">
    <source>
        <dbReference type="ARBA" id="ARBA00004479"/>
    </source>
</evidence>
<dbReference type="InterPro" id="IPR001245">
    <property type="entry name" value="Ser-Thr/Tyr_kinase_cat_dom"/>
</dbReference>
<dbReference type="GO" id="GO:0016020">
    <property type="term" value="C:membrane"/>
    <property type="evidence" value="ECO:0007669"/>
    <property type="project" value="UniProtKB-SubCell"/>
</dbReference>
<evidence type="ECO:0000256" key="16">
    <source>
        <dbReference type="SAM" id="MobiDB-lite"/>
    </source>
</evidence>
<dbReference type="InterPro" id="IPR013695">
    <property type="entry name" value="WAK"/>
</dbReference>
<comment type="catalytic activity">
    <reaction evidence="14">
        <text>L-seryl-[protein] + ATP = O-phospho-L-seryl-[protein] + ADP + H(+)</text>
        <dbReference type="Rhea" id="RHEA:17989"/>
        <dbReference type="Rhea" id="RHEA-COMP:9863"/>
        <dbReference type="Rhea" id="RHEA-COMP:11604"/>
        <dbReference type="ChEBI" id="CHEBI:15378"/>
        <dbReference type="ChEBI" id="CHEBI:29999"/>
        <dbReference type="ChEBI" id="CHEBI:30616"/>
        <dbReference type="ChEBI" id="CHEBI:83421"/>
        <dbReference type="ChEBI" id="CHEBI:456216"/>
    </reaction>
</comment>
<reference evidence="20 21" key="1">
    <citation type="submission" date="2024-04" db="EMBL/GenBank/DDBJ databases">
        <title>Genome assembly C_amara_ONT_v2.</title>
        <authorList>
            <person name="Yant L."/>
            <person name="Moore C."/>
            <person name="Slenker M."/>
        </authorList>
    </citation>
    <scope>NUCLEOTIDE SEQUENCE [LARGE SCALE GENOMIC DNA]</scope>
    <source>
        <tissue evidence="20">Leaf</tissue>
    </source>
</reference>
<proteinExistence type="predicted"/>
<dbReference type="PANTHER" id="PTHR27005">
    <property type="entry name" value="WALL-ASSOCIATED RECEPTOR KINASE-LIKE 21"/>
    <property type="match status" value="1"/>
</dbReference>
<accession>A0ABD1BV03</accession>
<name>A0ABD1BV03_CARAN</name>
<feature type="transmembrane region" description="Helical" evidence="17">
    <location>
        <begin position="352"/>
        <end position="376"/>
    </location>
</feature>
<dbReference type="GO" id="GO:0005524">
    <property type="term" value="F:ATP binding"/>
    <property type="evidence" value="ECO:0007669"/>
    <property type="project" value="UniProtKB-KW"/>
</dbReference>
<keyword evidence="13" id="KW-0325">Glycoprotein</keyword>
<dbReference type="InterPro" id="IPR018097">
    <property type="entry name" value="EGF_Ca-bd_CS"/>
</dbReference>
<keyword evidence="2" id="KW-0723">Serine/threonine-protein kinase</keyword>
<dbReference type="GO" id="GO:0004674">
    <property type="term" value="F:protein serine/threonine kinase activity"/>
    <property type="evidence" value="ECO:0007669"/>
    <property type="project" value="UniProtKB-KW"/>
</dbReference>
<dbReference type="PROSITE" id="PS50011">
    <property type="entry name" value="PROTEIN_KINASE_DOM"/>
    <property type="match status" value="1"/>
</dbReference>
<dbReference type="Gene3D" id="1.10.510.10">
    <property type="entry name" value="Transferase(Phosphotransferase) domain 1"/>
    <property type="match status" value="1"/>
</dbReference>
<dbReference type="EMBL" id="JBANAX010000139">
    <property type="protein sequence ID" value="KAL1221006.1"/>
    <property type="molecule type" value="Genomic_DNA"/>
</dbReference>
<dbReference type="FunFam" id="3.30.200.20:FF:000043">
    <property type="entry name" value="Wall-associated receptor kinase 2"/>
    <property type="match status" value="1"/>
</dbReference>
<dbReference type="Gene3D" id="3.30.200.20">
    <property type="entry name" value="Phosphorylase Kinase, domain 1"/>
    <property type="match status" value="1"/>
</dbReference>
<dbReference type="Proteomes" id="UP001558713">
    <property type="component" value="Unassembled WGS sequence"/>
</dbReference>
<evidence type="ECO:0000256" key="15">
    <source>
        <dbReference type="ARBA" id="ARBA00047951"/>
    </source>
</evidence>
<comment type="caution">
    <text evidence="20">The sequence shown here is derived from an EMBL/GenBank/DDBJ whole genome shotgun (WGS) entry which is preliminary data.</text>
</comment>
<sequence>MKTETNNLLCISLVISVLSLFINGISSARKPPDLCNRVCGGISIPFPFGIGGKDCYLNPWYEVVCNSTTSVPFLSRINRELMNISLPNDYEYYSYGVVHIKGPVTSSGCSTGTSQPLTPPPLNIAGQGSPFFFTDKNLLMAVGCNAKAVMTDIKSQIIGCESGCDKRNSNNQEVRNNICSGYKCCQTRIPEEQPQVIGVSLEIPQGNNTTGGGCRVAFLTSDKYSNLNVTEPEEFHGGGYAVVELGWYFDTSDSRALNPIGCLNVSDTTQNGGYSIETSCICSYGYFSGFSYRNCYCNSMGYTGNPFLPGGCVDVDECKLEEGRRKCKDQSCVNIPGSFHCEPKKPEQLKPVIQGVLIGSALLIFAFGIFGLYKLFQKRRRIIRMRRFFRRNGGMLLKQQLARKEGNVEMSKIFSSNELEKATDNFNKNRVLGQGGQGTVYKGMLVDGRIVAVKKSKAMDENRVEEFINEVVVLAQINHRNIVKLLGCCLETEVPVLVYEFVPNGDLCKRLHDESDDYTMTWEVRLHIAIEIAGALSYLHSAASFPIYHRDIKTTNILLDEKYRAKVSDFGTSRSITIDQTHLTTQVAGTFGYVDPEYFESSKFTEKSDVYSFGVVLVELLTGEKPSSRVRSEVNRGFAAHFVVAVKEKRVLDIVDNRIKDECNLDQVMAVAKLARRCLNRKGKKRPNMREVSVELEMIRSSPYDSEIHIEDDNDEEDEAVELNFDETWDVGMTAPASMLNNASPTSDVEPLVPLRTW</sequence>
<keyword evidence="21" id="KW-1185">Reference proteome</keyword>
<dbReference type="SMART" id="SM00220">
    <property type="entry name" value="S_TKc"/>
    <property type="match status" value="1"/>
</dbReference>
<evidence type="ECO:0000259" key="19">
    <source>
        <dbReference type="PROSITE" id="PS50011"/>
    </source>
</evidence>
<keyword evidence="5 17" id="KW-0812">Transmembrane</keyword>
<dbReference type="Pfam" id="PF13947">
    <property type="entry name" value="GUB_WAK_bind"/>
    <property type="match status" value="1"/>
</dbReference>
<dbReference type="SUPFAM" id="SSF56112">
    <property type="entry name" value="Protein kinase-like (PK-like)"/>
    <property type="match status" value="1"/>
</dbReference>
<evidence type="ECO:0000256" key="7">
    <source>
        <dbReference type="ARBA" id="ARBA00022741"/>
    </source>
</evidence>
<dbReference type="FunFam" id="1.10.510.10:FF:000084">
    <property type="entry name" value="Wall-associated receptor kinase 2"/>
    <property type="match status" value="1"/>
</dbReference>
<evidence type="ECO:0000256" key="8">
    <source>
        <dbReference type="ARBA" id="ARBA00022777"/>
    </source>
</evidence>
<keyword evidence="9" id="KW-0067">ATP-binding</keyword>
<evidence type="ECO:0000256" key="13">
    <source>
        <dbReference type="ARBA" id="ARBA00023180"/>
    </source>
</evidence>
<evidence type="ECO:0000256" key="10">
    <source>
        <dbReference type="ARBA" id="ARBA00022989"/>
    </source>
</evidence>
<dbReference type="CDD" id="cd14066">
    <property type="entry name" value="STKc_IRAK"/>
    <property type="match status" value="1"/>
</dbReference>
<keyword evidence="11 17" id="KW-0472">Membrane</keyword>
<evidence type="ECO:0000256" key="14">
    <source>
        <dbReference type="ARBA" id="ARBA00047558"/>
    </source>
</evidence>
<comment type="subcellular location">
    <subcellularLocation>
        <location evidence="1">Membrane</location>
        <topology evidence="1">Single-pass type I membrane protein</topology>
    </subcellularLocation>
</comment>
<dbReference type="PANTHER" id="PTHR27005:SF254">
    <property type="entry name" value="WALL-ASSOCIATED RECEPTOR KINASE-LIKE 2-RELATED"/>
    <property type="match status" value="1"/>
</dbReference>
<evidence type="ECO:0000256" key="4">
    <source>
        <dbReference type="ARBA" id="ARBA00022679"/>
    </source>
</evidence>
<feature type="chain" id="PRO_5044757824" evidence="18">
    <location>
        <begin position="28"/>
        <end position="758"/>
    </location>
</feature>
<keyword evidence="7" id="KW-0547">Nucleotide-binding</keyword>
<evidence type="ECO:0000256" key="5">
    <source>
        <dbReference type="ARBA" id="ARBA00022692"/>
    </source>
</evidence>
<dbReference type="PROSITE" id="PS00108">
    <property type="entry name" value="PROTEIN_KINASE_ST"/>
    <property type="match status" value="1"/>
</dbReference>
<feature type="domain" description="Protein kinase" evidence="19">
    <location>
        <begin position="426"/>
        <end position="699"/>
    </location>
</feature>
<evidence type="ECO:0000256" key="11">
    <source>
        <dbReference type="ARBA" id="ARBA00023136"/>
    </source>
</evidence>
<evidence type="ECO:0000256" key="3">
    <source>
        <dbReference type="ARBA" id="ARBA00022553"/>
    </source>
</evidence>
<evidence type="ECO:0000256" key="12">
    <source>
        <dbReference type="ARBA" id="ARBA00023157"/>
    </source>
</evidence>
<keyword evidence="10 17" id="KW-1133">Transmembrane helix</keyword>
<dbReference type="InterPro" id="IPR025287">
    <property type="entry name" value="WAK_GUB"/>
</dbReference>
<dbReference type="InterPro" id="IPR000719">
    <property type="entry name" value="Prot_kinase_dom"/>
</dbReference>